<dbReference type="EMBL" id="QFRJ01000014">
    <property type="protein sequence ID" value="PWH82242.1"/>
    <property type="molecule type" value="Genomic_DNA"/>
</dbReference>
<accession>A0A2U2X384</accession>
<keyword evidence="3" id="KW-1185">Reference proteome</keyword>
<gene>
    <name evidence="2" type="ORF">DIT68_14150</name>
</gene>
<dbReference type="RefSeq" id="WP_109360470.1">
    <property type="nucleotide sequence ID" value="NZ_QFRJ01000014.1"/>
</dbReference>
<protein>
    <submittedName>
        <fullName evidence="2">Uncharacterized protein</fullName>
    </submittedName>
</protein>
<sequence length="60" mass="6845">MKKGHALSFTATLFLTFGITDLDFSNPVFEDNFAAYILLIIGSILMVFNVIYWRKLNKGK</sequence>
<evidence type="ECO:0000313" key="2">
    <source>
        <dbReference type="EMBL" id="PWH82242.1"/>
    </source>
</evidence>
<evidence type="ECO:0000256" key="1">
    <source>
        <dbReference type="SAM" id="Phobius"/>
    </source>
</evidence>
<reference evidence="2 3" key="1">
    <citation type="submission" date="2018-05" db="EMBL/GenBank/DDBJ databases">
        <title>Brumimicrobium oceani sp. nov., isolated from coastal sediment.</title>
        <authorList>
            <person name="Kou Y."/>
        </authorList>
    </citation>
    <scope>NUCLEOTIDE SEQUENCE [LARGE SCALE GENOMIC DNA]</scope>
    <source>
        <strain evidence="2 3">C305</strain>
    </source>
</reference>
<keyword evidence="1" id="KW-0812">Transmembrane</keyword>
<name>A0A2U2X384_9FLAO</name>
<keyword evidence="1" id="KW-1133">Transmembrane helix</keyword>
<evidence type="ECO:0000313" key="3">
    <source>
        <dbReference type="Proteomes" id="UP000245370"/>
    </source>
</evidence>
<proteinExistence type="predicted"/>
<reference evidence="2 3" key="2">
    <citation type="submission" date="2018-05" db="EMBL/GenBank/DDBJ databases">
        <authorList>
            <person name="Lanie J.A."/>
            <person name="Ng W.-L."/>
            <person name="Kazmierczak K.M."/>
            <person name="Andrzejewski T.M."/>
            <person name="Davidsen T.M."/>
            <person name="Wayne K.J."/>
            <person name="Tettelin H."/>
            <person name="Glass J.I."/>
            <person name="Rusch D."/>
            <person name="Podicherti R."/>
            <person name="Tsui H.-C.T."/>
            <person name="Winkler M.E."/>
        </authorList>
    </citation>
    <scope>NUCLEOTIDE SEQUENCE [LARGE SCALE GENOMIC DNA]</scope>
    <source>
        <strain evidence="2 3">C305</strain>
    </source>
</reference>
<feature type="transmembrane region" description="Helical" evidence="1">
    <location>
        <begin position="34"/>
        <end position="53"/>
    </location>
</feature>
<keyword evidence="1" id="KW-0472">Membrane</keyword>
<dbReference type="OrthoDB" id="1467903at2"/>
<comment type="caution">
    <text evidence="2">The sequence shown here is derived from an EMBL/GenBank/DDBJ whole genome shotgun (WGS) entry which is preliminary data.</text>
</comment>
<organism evidence="2 3">
    <name type="scientific">Brumimicrobium oceani</name>
    <dbReference type="NCBI Taxonomy" id="2100725"/>
    <lineage>
        <taxon>Bacteria</taxon>
        <taxon>Pseudomonadati</taxon>
        <taxon>Bacteroidota</taxon>
        <taxon>Flavobacteriia</taxon>
        <taxon>Flavobacteriales</taxon>
        <taxon>Crocinitomicaceae</taxon>
        <taxon>Brumimicrobium</taxon>
    </lineage>
</organism>
<dbReference type="AlphaFoldDB" id="A0A2U2X384"/>
<dbReference type="Proteomes" id="UP000245370">
    <property type="component" value="Unassembled WGS sequence"/>
</dbReference>